<dbReference type="Proteomes" id="UP000472263">
    <property type="component" value="Chromosome 1"/>
</dbReference>
<reference evidence="2" key="1">
    <citation type="submission" date="2019-06" db="EMBL/GenBank/DDBJ databases">
        <authorList>
            <consortium name="Wellcome Sanger Institute Data Sharing"/>
        </authorList>
    </citation>
    <scope>NUCLEOTIDE SEQUENCE [LARGE SCALE GENOMIC DNA]</scope>
</reference>
<reference evidence="2" key="2">
    <citation type="submission" date="2025-08" db="UniProtKB">
        <authorList>
            <consortium name="Ensembl"/>
        </authorList>
    </citation>
    <scope>IDENTIFICATION</scope>
</reference>
<protein>
    <submittedName>
        <fullName evidence="2">Uncharacterized protein</fullName>
    </submittedName>
</protein>
<dbReference type="AlphaFoldDB" id="A0A667WIC6"/>
<accession>A0A667WIC6</accession>
<evidence type="ECO:0000313" key="2">
    <source>
        <dbReference type="Ensembl" id="ENSMMDP00005005165.1"/>
    </source>
</evidence>
<keyword evidence="3" id="KW-1185">Reference proteome</keyword>
<evidence type="ECO:0000256" key="1">
    <source>
        <dbReference type="SAM" id="MobiDB-lite"/>
    </source>
</evidence>
<organism evidence="2 3">
    <name type="scientific">Myripristis murdjan</name>
    <name type="common">pinecone soldierfish</name>
    <dbReference type="NCBI Taxonomy" id="586833"/>
    <lineage>
        <taxon>Eukaryota</taxon>
        <taxon>Metazoa</taxon>
        <taxon>Chordata</taxon>
        <taxon>Craniata</taxon>
        <taxon>Vertebrata</taxon>
        <taxon>Euteleostomi</taxon>
        <taxon>Actinopterygii</taxon>
        <taxon>Neopterygii</taxon>
        <taxon>Teleostei</taxon>
        <taxon>Neoteleostei</taxon>
        <taxon>Acanthomorphata</taxon>
        <taxon>Holocentriformes</taxon>
        <taxon>Holocentridae</taxon>
        <taxon>Myripristis</taxon>
    </lineage>
</organism>
<name>A0A667WIC6_9TELE</name>
<evidence type="ECO:0000313" key="3">
    <source>
        <dbReference type="Proteomes" id="UP000472263"/>
    </source>
</evidence>
<feature type="region of interest" description="Disordered" evidence="1">
    <location>
        <begin position="1"/>
        <end position="20"/>
    </location>
</feature>
<reference evidence="2" key="3">
    <citation type="submission" date="2025-09" db="UniProtKB">
        <authorList>
            <consortium name="Ensembl"/>
        </authorList>
    </citation>
    <scope>IDENTIFICATION</scope>
</reference>
<sequence>MDCIPLDTTMGRPETETHTHTHNVIHNDRQRELDRSKVNLELVACWLIHIRQILGQILDFIFSQLRVKKE</sequence>
<dbReference type="Ensembl" id="ENSMMDT00005005309.1">
    <property type="protein sequence ID" value="ENSMMDP00005005165.1"/>
    <property type="gene ID" value="ENSMMDG00005002882.1"/>
</dbReference>
<dbReference type="InParanoid" id="A0A667WIC6"/>
<proteinExistence type="predicted"/>